<sequence length="577" mass="60663">MYLIYLVAALSVFLQFGNTLLVPLRPPTLSTSSSSSSSQSAFSLSGSLPTPSSPIGSISFASLSTGSSPTTSINSSNITSSRYPSSASPSPTATLADFATVLCNSSDVGNPAADPSVRWAEADCDDAWAAVTQNWTTVPGAQSLIFVQYVSEYWNGPQQWDCGKMGEDPCGAGPGDCGDINDKGPFGTPDTPAGWLILQSFTNYHNFQLNQYSAIGDAQAFVVGQIGAFQSAFAPIDDPESALNIFLDILGLGLSLISAAVWNKVLKDIPFFNEPNDPNNFGWAQGSANAIISSVLTLSKETLPSAQTALGAQNTLSDYTVQLVNQWQNITAVYTSNLFSGSSSTTPNITDLTNLMANGSLLNNGVGAQGIYDMQSIMAQTLFGLLIPKAWQTSNEDVNPFILLPANNATGCPQNPWSEYVSDSVAAASAVCYNNQSYSLFNAKGGPCPLPYSKRDSQNLDFGLSPREVPPPAFSCPNKAISELPGISTMDGTQWGGVTRDDLVISAVQGYLLNGEQNGYQMPVGGAGQTGYLYFENGIQTPGLCTIPVCGLGMAWGAWAKYGGRGGAKPSGYPCVS</sequence>
<comment type="caution">
    <text evidence="2">The sequence shown here is derived from an EMBL/GenBank/DDBJ whole genome shotgun (WGS) entry which is preliminary data.</text>
</comment>
<protein>
    <submittedName>
        <fullName evidence="2">Uncharacterized protein</fullName>
    </submittedName>
</protein>
<dbReference type="EMBL" id="JAFEKC020000025">
    <property type="protein sequence ID" value="KAK0507066.1"/>
    <property type="molecule type" value="Genomic_DNA"/>
</dbReference>
<feature type="region of interest" description="Disordered" evidence="1">
    <location>
        <begin position="65"/>
        <end position="87"/>
    </location>
</feature>
<accession>A0AA39QSH5</accession>
<dbReference type="AlphaFoldDB" id="A0AA39QSH5"/>
<evidence type="ECO:0000256" key="1">
    <source>
        <dbReference type="SAM" id="MobiDB-lite"/>
    </source>
</evidence>
<proteinExistence type="predicted"/>
<organism evidence="2 3">
    <name type="scientific">Cladonia borealis</name>
    <dbReference type="NCBI Taxonomy" id="184061"/>
    <lineage>
        <taxon>Eukaryota</taxon>
        <taxon>Fungi</taxon>
        <taxon>Dikarya</taxon>
        <taxon>Ascomycota</taxon>
        <taxon>Pezizomycotina</taxon>
        <taxon>Lecanoromycetes</taxon>
        <taxon>OSLEUM clade</taxon>
        <taxon>Lecanoromycetidae</taxon>
        <taxon>Lecanorales</taxon>
        <taxon>Lecanorineae</taxon>
        <taxon>Cladoniaceae</taxon>
        <taxon>Cladonia</taxon>
    </lineage>
</organism>
<name>A0AA39QSH5_9LECA</name>
<keyword evidence="3" id="KW-1185">Reference proteome</keyword>
<dbReference type="Proteomes" id="UP001166286">
    <property type="component" value="Unassembled WGS sequence"/>
</dbReference>
<reference evidence="2" key="1">
    <citation type="submission" date="2023-03" db="EMBL/GenBank/DDBJ databases">
        <title>Complete genome of Cladonia borealis.</title>
        <authorList>
            <person name="Park H."/>
        </authorList>
    </citation>
    <scope>NUCLEOTIDE SEQUENCE</scope>
    <source>
        <strain evidence="2">ANT050790</strain>
    </source>
</reference>
<gene>
    <name evidence="2" type="ORF">JMJ35_010524</name>
</gene>
<evidence type="ECO:0000313" key="2">
    <source>
        <dbReference type="EMBL" id="KAK0507066.1"/>
    </source>
</evidence>
<evidence type="ECO:0000313" key="3">
    <source>
        <dbReference type="Proteomes" id="UP001166286"/>
    </source>
</evidence>